<dbReference type="PANTHER" id="PTHR46905">
    <property type="entry name" value="RING-H2 FINGER PROTEIN ATL78"/>
    <property type="match status" value="1"/>
</dbReference>
<evidence type="ECO:0000256" key="9">
    <source>
        <dbReference type="ARBA" id="ARBA00023136"/>
    </source>
</evidence>
<dbReference type="GO" id="GO:0061630">
    <property type="term" value="F:ubiquitin protein ligase activity"/>
    <property type="evidence" value="ECO:0007669"/>
    <property type="project" value="UniProtKB-EC"/>
</dbReference>
<dbReference type="GO" id="GO:0008270">
    <property type="term" value="F:zinc ion binding"/>
    <property type="evidence" value="ECO:0007669"/>
    <property type="project" value="UniProtKB-KW"/>
</dbReference>
<dbReference type="UniPathway" id="UPA00143"/>
<keyword evidence="8 12" id="KW-1133">Transmembrane helix</keyword>
<keyword evidence="5 12" id="KW-0812">Transmembrane</keyword>
<keyword evidence="15" id="KW-1185">Reference proteome</keyword>
<evidence type="ECO:0000256" key="8">
    <source>
        <dbReference type="ARBA" id="ARBA00022989"/>
    </source>
</evidence>
<comment type="similarity">
    <text evidence="10">Belongs to the RING-type zinc finger family. ATL subfamily.</text>
</comment>
<dbReference type="EC" id="2.3.2.27" evidence="3"/>
<sequence>MSSLSTMLFQDEFGHMHSRKLLLHTYKNQQPASQAPSPSNPSSGHKFDANVVMILSVLLCVLICSLLLNSIIRCMLRCRRLVGSETSASLEGTSAGLPASGIKKKVLKSFQTVNFWHRLQLPGLGKECVICLSDFSKGETVKILPKCNHGFHVRCIDRWLSLHTTCPTCRHPLGDICQKSLTGGSCNSNGSSQPEMHGSSSMSSIVRILPLQQEGLIRNF</sequence>
<dbReference type="OrthoDB" id="8062037at2759"/>
<keyword evidence="7" id="KW-0862">Zinc</keyword>
<dbReference type="EMBL" id="SZYD01000012">
    <property type="protein sequence ID" value="KAD4586324.1"/>
    <property type="molecule type" value="Genomic_DNA"/>
</dbReference>
<evidence type="ECO:0000256" key="11">
    <source>
        <dbReference type="PROSITE-ProRule" id="PRU00175"/>
    </source>
</evidence>
<dbReference type="Proteomes" id="UP000326396">
    <property type="component" value="Linkage Group LG2"/>
</dbReference>
<dbReference type="SMART" id="SM00184">
    <property type="entry name" value="RING"/>
    <property type="match status" value="1"/>
</dbReference>
<keyword evidence="6" id="KW-0479">Metal-binding</keyword>
<dbReference type="InterPro" id="IPR013083">
    <property type="entry name" value="Znf_RING/FYVE/PHD"/>
</dbReference>
<reference evidence="14 15" key="1">
    <citation type="submission" date="2019-05" db="EMBL/GenBank/DDBJ databases">
        <title>Mikania micrantha, genome provides insights into the molecular mechanism of rapid growth.</title>
        <authorList>
            <person name="Liu B."/>
        </authorList>
    </citation>
    <scope>NUCLEOTIDE SEQUENCE [LARGE SCALE GENOMIC DNA]</scope>
    <source>
        <strain evidence="14">NLD-2019</strain>
        <tissue evidence="14">Leaf</tissue>
    </source>
</reference>
<dbReference type="SUPFAM" id="SSF57850">
    <property type="entry name" value="RING/U-box"/>
    <property type="match status" value="1"/>
</dbReference>
<evidence type="ECO:0000256" key="10">
    <source>
        <dbReference type="ARBA" id="ARBA00024209"/>
    </source>
</evidence>
<keyword evidence="4" id="KW-0808">Transferase</keyword>
<dbReference type="AlphaFoldDB" id="A0A5N6NET9"/>
<evidence type="ECO:0000259" key="13">
    <source>
        <dbReference type="PROSITE" id="PS50089"/>
    </source>
</evidence>
<evidence type="ECO:0000256" key="3">
    <source>
        <dbReference type="ARBA" id="ARBA00012483"/>
    </source>
</evidence>
<dbReference type="PANTHER" id="PTHR46905:SF18">
    <property type="entry name" value="RING-TYPE E3 UBIQUITIN TRANSFERASE"/>
    <property type="match status" value="1"/>
</dbReference>
<dbReference type="GO" id="GO:0016020">
    <property type="term" value="C:membrane"/>
    <property type="evidence" value="ECO:0007669"/>
    <property type="project" value="UniProtKB-SubCell"/>
</dbReference>
<dbReference type="Pfam" id="PF13639">
    <property type="entry name" value="zf-RING_2"/>
    <property type="match status" value="1"/>
</dbReference>
<dbReference type="PROSITE" id="PS50089">
    <property type="entry name" value="ZF_RING_2"/>
    <property type="match status" value="1"/>
</dbReference>
<accession>A0A5N6NET9</accession>
<dbReference type="InterPro" id="IPR001841">
    <property type="entry name" value="Znf_RING"/>
</dbReference>
<gene>
    <name evidence="14" type="ORF">E3N88_23925</name>
</gene>
<dbReference type="CDD" id="cd16461">
    <property type="entry name" value="RING-H2_EL5-like"/>
    <property type="match status" value="1"/>
</dbReference>
<comment type="catalytic activity">
    <reaction evidence="1">
        <text>S-ubiquitinyl-[E2 ubiquitin-conjugating enzyme]-L-cysteine + [acceptor protein]-L-lysine = [E2 ubiquitin-conjugating enzyme]-L-cysteine + N(6)-ubiquitinyl-[acceptor protein]-L-lysine.</text>
        <dbReference type="EC" id="2.3.2.27"/>
    </reaction>
</comment>
<evidence type="ECO:0000256" key="1">
    <source>
        <dbReference type="ARBA" id="ARBA00000900"/>
    </source>
</evidence>
<keyword evidence="11" id="KW-0863">Zinc-finger</keyword>
<evidence type="ECO:0000256" key="6">
    <source>
        <dbReference type="ARBA" id="ARBA00022723"/>
    </source>
</evidence>
<evidence type="ECO:0000256" key="4">
    <source>
        <dbReference type="ARBA" id="ARBA00022679"/>
    </source>
</evidence>
<feature type="domain" description="RING-type" evidence="13">
    <location>
        <begin position="128"/>
        <end position="170"/>
    </location>
</feature>
<evidence type="ECO:0000313" key="15">
    <source>
        <dbReference type="Proteomes" id="UP000326396"/>
    </source>
</evidence>
<keyword evidence="9 12" id="KW-0472">Membrane</keyword>
<feature type="transmembrane region" description="Helical" evidence="12">
    <location>
        <begin position="51"/>
        <end position="72"/>
    </location>
</feature>
<protein>
    <recommendedName>
        <fullName evidence="3">RING-type E3 ubiquitin transferase</fullName>
        <ecNumber evidence="3">2.3.2.27</ecNumber>
    </recommendedName>
</protein>
<dbReference type="Gene3D" id="3.30.40.10">
    <property type="entry name" value="Zinc/RING finger domain, C3HC4 (zinc finger)"/>
    <property type="match status" value="1"/>
</dbReference>
<evidence type="ECO:0000256" key="2">
    <source>
        <dbReference type="ARBA" id="ARBA00004167"/>
    </source>
</evidence>
<evidence type="ECO:0000256" key="7">
    <source>
        <dbReference type="ARBA" id="ARBA00022833"/>
    </source>
</evidence>
<name>A0A5N6NET9_9ASTR</name>
<evidence type="ECO:0000256" key="12">
    <source>
        <dbReference type="SAM" id="Phobius"/>
    </source>
</evidence>
<organism evidence="14 15">
    <name type="scientific">Mikania micrantha</name>
    <name type="common">bitter vine</name>
    <dbReference type="NCBI Taxonomy" id="192012"/>
    <lineage>
        <taxon>Eukaryota</taxon>
        <taxon>Viridiplantae</taxon>
        <taxon>Streptophyta</taxon>
        <taxon>Embryophyta</taxon>
        <taxon>Tracheophyta</taxon>
        <taxon>Spermatophyta</taxon>
        <taxon>Magnoliopsida</taxon>
        <taxon>eudicotyledons</taxon>
        <taxon>Gunneridae</taxon>
        <taxon>Pentapetalae</taxon>
        <taxon>asterids</taxon>
        <taxon>campanulids</taxon>
        <taxon>Asterales</taxon>
        <taxon>Asteraceae</taxon>
        <taxon>Asteroideae</taxon>
        <taxon>Heliantheae alliance</taxon>
        <taxon>Eupatorieae</taxon>
        <taxon>Mikania</taxon>
    </lineage>
</organism>
<dbReference type="GO" id="GO:0016567">
    <property type="term" value="P:protein ubiquitination"/>
    <property type="evidence" value="ECO:0007669"/>
    <property type="project" value="UniProtKB-UniPathway"/>
</dbReference>
<comment type="subcellular location">
    <subcellularLocation>
        <location evidence="2">Membrane</location>
        <topology evidence="2">Single-pass membrane protein</topology>
    </subcellularLocation>
</comment>
<proteinExistence type="inferred from homology"/>
<dbReference type="InterPro" id="IPR044602">
    <property type="entry name" value="ATL10/ATL72-79-like"/>
</dbReference>
<comment type="caution">
    <text evidence="14">The sequence shown here is derived from an EMBL/GenBank/DDBJ whole genome shotgun (WGS) entry which is preliminary data.</text>
</comment>
<evidence type="ECO:0000313" key="14">
    <source>
        <dbReference type="EMBL" id="KAD4586324.1"/>
    </source>
</evidence>
<evidence type="ECO:0000256" key="5">
    <source>
        <dbReference type="ARBA" id="ARBA00022692"/>
    </source>
</evidence>